<dbReference type="PANTHER" id="PTHR33050">
    <property type="entry name" value="REVERSE TRANSCRIPTASE DOMAIN-CONTAINING PROTEIN"/>
    <property type="match status" value="1"/>
</dbReference>
<reference evidence="1 2" key="1">
    <citation type="submission" date="2016-03" db="EMBL/GenBank/DDBJ databases">
        <title>Cyphomyrmex costatus WGS genome.</title>
        <authorList>
            <person name="Nygaard S."/>
            <person name="Hu H."/>
            <person name="Boomsma J."/>
            <person name="Zhang G."/>
        </authorList>
    </citation>
    <scope>NUCLEOTIDE SEQUENCE [LARGE SCALE GENOMIC DNA]</scope>
    <source>
        <strain evidence="1">MS0001</strain>
        <tissue evidence="1">Whole body</tissue>
    </source>
</reference>
<dbReference type="CDD" id="cd09275">
    <property type="entry name" value="RNase_HI_RT_DIRS1"/>
    <property type="match status" value="1"/>
</dbReference>
<dbReference type="SUPFAM" id="SSF53098">
    <property type="entry name" value="Ribonuclease H-like"/>
    <property type="match status" value="1"/>
</dbReference>
<dbReference type="Gene3D" id="3.30.420.10">
    <property type="entry name" value="Ribonuclease H-like superfamily/Ribonuclease H"/>
    <property type="match status" value="1"/>
</dbReference>
<dbReference type="STRING" id="456900.A0A195C910"/>
<evidence type="ECO:0000313" key="2">
    <source>
        <dbReference type="Proteomes" id="UP000078542"/>
    </source>
</evidence>
<dbReference type="InterPro" id="IPR036397">
    <property type="entry name" value="RNaseH_sf"/>
</dbReference>
<dbReference type="InterPro" id="IPR012337">
    <property type="entry name" value="RNaseH-like_sf"/>
</dbReference>
<dbReference type="InterPro" id="IPR052055">
    <property type="entry name" value="Hepadnavirus_pol/RT"/>
</dbReference>
<dbReference type="GO" id="GO:0003676">
    <property type="term" value="F:nucleic acid binding"/>
    <property type="evidence" value="ECO:0007669"/>
    <property type="project" value="InterPro"/>
</dbReference>
<gene>
    <name evidence="1" type="ORF">ALC62_12703</name>
</gene>
<dbReference type="Proteomes" id="UP000078542">
    <property type="component" value="Unassembled WGS sequence"/>
</dbReference>
<sequence length="276" mass="32226">MYDFRKMMLELPENKKRKMIVLLKQCKPGSWHINRLELKAALFALKSFAKDFRDCEILVRIDNTTAVAYINRIGGVRHPNLHKVTKEIWQWCEARNIWLTASYIKSKDNVEADHESRIRNIDTEWELADYAFRRAVEIFGYPEVDLFATTCNSKCKKFFSWERDPEAFAIDALTVNWQSLGLFWAFPPSALILRVLKKIMTDRATGIMIVPHWTNQPWFPLFSKLLTEKPLLFKPSPTLLLSPCRSLQHPLAKKLYLMVGKLSGNLLEREDCLAHL</sequence>
<protein>
    <recommendedName>
        <fullName evidence="3">RNase H type-1 domain-containing protein</fullName>
    </recommendedName>
</protein>
<dbReference type="EMBL" id="KQ978164">
    <property type="protein sequence ID" value="KYM96656.1"/>
    <property type="molecule type" value="Genomic_DNA"/>
</dbReference>
<proteinExistence type="predicted"/>
<dbReference type="PANTHER" id="PTHR33050:SF7">
    <property type="entry name" value="RIBONUCLEASE H"/>
    <property type="match status" value="1"/>
</dbReference>
<keyword evidence="2" id="KW-1185">Reference proteome</keyword>
<name>A0A195C910_9HYME</name>
<accession>A0A195C910</accession>
<organism evidence="1 2">
    <name type="scientific">Cyphomyrmex costatus</name>
    <dbReference type="NCBI Taxonomy" id="456900"/>
    <lineage>
        <taxon>Eukaryota</taxon>
        <taxon>Metazoa</taxon>
        <taxon>Ecdysozoa</taxon>
        <taxon>Arthropoda</taxon>
        <taxon>Hexapoda</taxon>
        <taxon>Insecta</taxon>
        <taxon>Pterygota</taxon>
        <taxon>Neoptera</taxon>
        <taxon>Endopterygota</taxon>
        <taxon>Hymenoptera</taxon>
        <taxon>Apocrita</taxon>
        <taxon>Aculeata</taxon>
        <taxon>Formicoidea</taxon>
        <taxon>Formicidae</taxon>
        <taxon>Myrmicinae</taxon>
        <taxon>Cyphomyrmex</taxon>
    </lineage>
</organism>
<evidence type="ECO:0008006" key="3">
    <source>
        <dbReference type="Google" id="ProtNLM"/>
    </source>
</evidence>
<evidence type="ECO:0000313" key="1">
    <source>
        <dbReference type="EMBL" id="KYM96656.1"/>
    </source>
</evidence>
<dbReference type="AlphaFoldDB" id="A0A195C910"/>